<keyword evidence="1" id="KW-0812">Transmembrane</keyword>
<evidence type="ECO:0000256" key="1">
    <source>
        <dbReference type="SAM" id="Phobius"/>
    </source>
</evidence>
<keyword evidence="1" id="KW-1133">Transmembrane helix</keyword>
<evidence type="ECO:0000313" key="3">
    <source>
        <dbReference type="Proteomes" id="UP000223913"/>
    </source>
</evidence>
<comment type="caution">
    <text evidence="2">The sequence shown here is derived from an EMBL/GenBank/DDBJ whole genome shotgun (WGS) entry which is preliminary data.</text>
</comment>
<organism evidence="2 3">
    <name type="scientific">Flavilitoribacter nigricans (strain ATCC 23147 / DSM 23189 / NBRC 102662 / NCIMB 1420 / SS-2)</name>
    <name type="common">Lewinella nigricans</name>
    <dbReference type="NCBI Taxonomy" id="1122177"/>
    <lineage>
        <taxon>Bacteria</taxon>
        <taxon>Pseudomonadati</taxon>
        <taxon>Bacteroidota</taxon>
        <taxon>Saprospiria</taxon>
        <taxon>Saprospirales</taxon>
        <taxon>Lewinellaceae</taxon>
        <taxon>Flavilitoribacter</taxon>
    </lineage>
</organism>
<sequence length="245" mass="28829">MIQANKFRLIDLTKWAVVLLLSGLLLIFTYELYVEEWLLARAEKRVQNSIQTNYLERKVQLAELLNFLEDLDLPPLTEIEFTGKENWYIHLSRDDSDSITFNLAALDHLEETTDYRVRDLEFLQDGRVKLIMPDTTVILTVWNWEGDSRKNDKYSPKLMAYLGLSDTPLEQLYTLLKNADTEAVFIHQDRSISIRYDGHSLCQYEYFVPSGTVRKVPDYYTSLGQRIFWGLRRSNLFCGFARYDK</sequence>
<gene>
    <name evidence="2" type="ORF">CRP01_17900</name>
</gene>
<reference evidence="2 3" key="1">
    <citation type="submission" date="2017-10" db="EMBL/GenBank/DDBJ databases">
        <title>The draft genome sequence of Lewinella nigricans NBRC 102662.</title>
        <authorList>
            <person name="Wang K."/>
        </authorList>
    </citation>
    <scope>NUCLEOTIDE SEQUENCE [LARGE SCALE GENOMIC DNA]</scope>
    <source>
        <strain evidence="2 3">NBRC 102662</strain>
    </source>
</reference>
<name>A0A2D0NAH4_FLAN2</name>
<accession>A0A2D0NAH4</accession>
<dbReference type="EMBL" id="PDUD01000022">
    <property type="protein sequence ID" value="PHN05386.1"/>
    <property type="molecule type" value="Genomic_DNA"/>
</dbReference>
<dbReference type="OrthoDB" id="9774262at2"/>
<keyword evidence="3" id="KW-1185">Reference proteome</keyword>
<dbReference type="AlphaFoldDB" id="A0A2D0NAH4"/>
<keyword evidence="1" id="KW-0472">Membrane</keyword>
<dbReference type="Proteomes" id="UP000223913">
    <property type="component" value="Unassembled WGS sequence"/>
</dbReference>
<protein>
    <submittedName>
        <fullName evidence="2">Uncharacterized protein</fullName>
    </submittedName>
</protein>
<evidence type="ECO:0000313" key="2">
    <source>
        <dbReference type="EMBL" id="PHN05386.1"/>
    </source>
</evidence>
<proteinExistence type="predicted"/>
<dbReference type="RefSeq" id="WP_099151438.1">
    <property type="nucleotide sequence ID" value="NZ_PDUD01000022.1"/>
</dbReference>
<feature type="transmembrane region" description="Helical" evidence="1">
    <location>
        <begin position="12"/>
        <end position="33"/>
    </location>
</feature>